<name>A0ABV6EJQ0_9GAMM</name>
<feature type="chain" id="PRO_5045494667" description="Putrescine-binding periplasmic protein" evidence="7">
    <location>
        <begin position="27"/>
        <end position="369"/>
    </location>
</feature>
<dbReference type="NCBIfam" id="NF007962">
    <property type="entry name" value="PRK10682.1"/>
    <property type="match status" value="1"/>
</dbReference>
<keyword evidence="5 6" id="KW-0574">Periplasm</keyword>
<comment type="similarity">
    <text evidence="2 6">Belongs to the bacterial solute-binding protein PotD/PotF family.</text>
</comment>
<protein>
    <recommendedName>
        <fullName evidence="6">Putrescine-binding periplasmic protein</fullName>
    </recommendedName>
</protein>
<evidence type="ECO:0000256" key="5">
    <source>
        <dbReference type="ARBA" id="ARBA00022764"/>
    </source>
</evidence>
<comment type="caution">
    <text evidence="8">The sequence shown here is derived from an EMBL/GenBank/DDBJ whole genome shotgun (WGS) entry which is preliminary data.</text>
</comment>
<dbReference type="PIRSF" id="PIRSF019574">
    <property type="entry name" value="Periplasmic_polyamine_BP"/>
    <property type="match status" value="1"/>
</dbReference>
<keyword evidence="3 6" id="KW-0813">Transport</keyword>
<evidence type="ECO:0000313" key="8">
    <source>
        <dbReference type="EMBL" id="MFC0229235.1"/>
    </source>
</evidence>
<comment type="subcellular location">
    <subcellularLocation>
        <location evidence="1 6">Periplasm</location>
    </subcellularLocation>
</comment>
<gene>
    <name evidence="8" type="primary">potF</name>
    <name evidence="8" type="ORF">ACFFJ3_22535</name>
</gene>
<evidence type="ECO:0000313" key="9">
    <source>
        <dbReference type="Proteomes" id="UP001589792"/>
    </source>
</evidence>
<dbReference type="SUPFAM" id="SSF53850">
    <property type="entry name" value="Periplasmic binding protein-like II"/>
    <property type="match status" value="1"/>
</dbReference>
<dbReference type="RefSeq" id="WP_380680106.1">
    <property type="nucleotide sequence ID" value="NZ_CP173186.1"/>
</dbReference>
<dbReference type="PANTHER" id="PTHR30222:SF18">
    <property type="entry name" value="BIFUNCTIONAL POLYHYDROXYBUTYRATE SYNTHASE _ ABC TRANSPORTER PERIPLASMIC BINDING PROTEIN-RELATED"/>
    <property type="match status" value="1"/>
</dbReference>
<dbReference type="CDD" id="cd13659">
    <property type="entry name" value="PBP2_PotF"/>
    <property type="match status" value="1"/>
</dbReference>
<evidence type="ECO:0000256" key="3">
    <source>
        <dbReference type="ARBA" id="ARBA00022448"/>
    </source>
</evidence>
<evidence type="ECO:0000256" key="7">
    <source>
        <dbReference type="SAM" id="SignalP"/>
    </source>
</evidence>
<dbReference type="InterPro" id="IPR006059">
    <property type="entry name" value="SBP"/>
</dbReference>
<evidence type="ECO:0000256" key="2">
    <source>
        <dbReference type="ARBA" id="ARBA00007173"/>
    </source>
</evidence>
<dbReference type="PANTHER" id="PTHR30222">
    <property type="entry name" value="SPERMIDINE/PUTRESCINE-BINDING PERIPLASMIC PROTEIN"/>
    <property type="match status" value="1"/>
</dbReference>
<dbReference type="InterPro" id="IPR001188">
    <property type="entry name" value="Sperm_putr-bd"/>
</dbReference>
<dbReference type="PRINTS" id="PR00909">
    <property type="entry name" value="SPERMDNBNDNG"/>
</dbReference>
<comment type="function">
    <text evidence="6">Required for the activity of the bacterial periplasmic transport system of putrescine.</text>
</comment>
<evidence type="ECO:0000256" key="4">
    <source>
        <dbReference type="ARBA" id="ARBA00022729"/>
    </source>
</evidence>
<evidence type="ECO:0000256" key="1">
    <source>
        <dbReference type="ARBA" id="ARBA00004418"/>
    </source>
</evidence>
<proteinExistence type="inferred from homology"/>
<reference evidence="8 9" key="1">
    <citation type="submission" date="2024-09" db="EMBL/GenBank/DDBJ databases">
        <authorList>
            <person name="Sun Q."/>
            <person name="Mori K."/>
        </authorList>
    </citation>
    <scope>NUCLEOTIDE SEQUENCE [LARGE SCALE GENOMIC DNA]</scope>
    <source>
        <strain evidence="8 9">CCM 8626</strain>
    </source>
</reference>
<dbReference type="Proteomes" id="UP001589792">
    <property type="component" value="Unassembled WGS sequence"/>
</dbReference>
<dbReference type="EMBL" id="JBHLXG010000038">
    <property type="protein sequence ID" value="MFC0229235.1"/>
    <property type="molecule type" value="Genomic_DNA"/>
</dbReference>
<sequence>MVTQRKKWLSGVVAGVLMAASVTVSAADNTLHIYNWSDYIAPDTLAKFQKETGIKVVYDVFDSNEVLEGKLMAGSTGYDLVVPSSNFLERQSKAGIFEPLDKSKIPNYKNLDPEMLQLVAHNDKDNKYGIPYMMVTTGIGYNIDKVKAVLGEDAPVNSWDLILKPENLEKLKSCGVSFLDAPSEVYASVLHYLGKDPNSTNAEDYTGAANELLMKLRPNIRYFHSSQYINDLANGDICVAIGWSGDIMQAATRAKEAKNGVNVAYSIPKEGALAYFDMFAMPADAKNKDAAYQFLNFLLKPDVIADISNHVFYANAVKDATSLVNPDVRDNPNVYPPADVRAKLYSLNVQSPKMDRVITRAWTKVRSGK</sequence>
<keyword evidence="9" id="KW-1185">Reference proteome</keyword>
<dbReference type="Gene3D" id="3.40.190.10">
    <property type="entry name" value="Periplasmic binding protein-like II"/>
    <property type="match status" value="2"/>
</dbReference>
<feature type="signal peptide" evidence="7">
    <location>
        <begin position="1"/>
        <end position="26"/>
    </location>
</feature>
<evidence type="ECO:0000256" key="6">
    <source>
        <dbReference type="PIRNR" id="PIRNR019574"/>
    </source>
</evidence>
<keyword evidence="4 7" id="KW-0732">Signal</keyword>
<organism evidence="8 9">
    <name type="scientific">Serratia aquatilis</name>
    <dbReference type="NCBI Taxonomy" id="1737515"/>
    <lineage>
        <taxon>Bacteria</taxon>
        <taxon>Pseudomonadati</taxon>
        <taxon>Pseudomonadota</taxon>
        <taxon>Gammaproteobacteria</taxon>
        <taxon>Enterobacterales</taxon>
        <taxon>Yersiniaceae</taxon>
        <taxon>Serratia</taxon>
    </lineage>
</organism>
<accession>A0ABV6EJQ0</accession>
<dbReference type="Pfam" id="PF13416">
    <property type="entry name" value="SBP_bac_8"/>
    <property type="match status" value="1"/>
</dbReference>